<feature type="non-terminal residue" evidence="1">
    <location>
        <position position="1"/>
    </location>
</feature>
<proteinExistence type="predicted"/>
<keyword evidence="2" id="KW-1185">Reference proteome</keyword>
<comment type="caution">
    <text evidence="1">The sequence shown here is derived from an EMBL/GenBank/DDBJ whole genome shotgun (WGS) entry which is preliminary data.</text>
</comment>
<name>A0A7J8QZ10_GOSDV</name>
<organism evidence="1 2">
    <name type="scientific">Gossypium davidsonii</name>
    <name type="common">Davidson's cotton</name>
    <name type="synonym">Gossypium klotzschianum subsp. davidsonii</name>
    <dbReference type="NCBI Taxonomy" id="34287"/>
    <lineage>
        <taxon>Eukaryota</taxon>
        <taxon>Viridiplantae</taxon>
        <taxon>Streptophyta</taxon>
        <taxon>Embryophyta</taxon>
        <taxon>Tracheophyta</taxon>
        <taxon>Spermatophyta</taxon>
        <taxon>Magnoliopsida</taxon>
        <taxon>eudicotyledons</taxon>
        <taxon>Gunneridae</taxon>
        <taxon>Pentapetalae</taxon>
        <taxon>rosids</taxon>
        <taxon>malvids</taxon>
        <taxon>Malvales</taxon>
        <taxon>Malvaceae</taxon>
        <taxon>Malvoideae</taxon>
        <taxon>Gossypium</taxon>
    </lineage>
</organism>
<protein>
    <submittedName>
        <fullName evidence="1">Uncharacterized protein</fullName>
    </submittedName>
</protein>
<dbReference type="AlphaFoldDB" id="A0A7J8QZ10"/>
<dbReference type="PANTHER" id="PTHR48200">
    <property type="entry name" value="PROTEIN, PUTATIVE-RELATED"/>
    <property type="match status" value="1"/>
</dbReference>
<evidence type="ECO:0000313" key="1">
    <source>
        <dbReference type="EMBL" id="MBA0606819.1"/>
    </source>
</evidence>
<gene>
    <name evidence="1" type="ORF">Godav_019226</name>
</gene>
<reference evidence="1 2" key="1">
    <citation type="journal article" date="2019" name="Genome Biol. Evol.">
        <title>Insights into the evolution of the New World diploid cottons (Gossypium, subgenus Houzingenia) based on genome sequencing.</title>
        <authorList>
            <person name="Grover C.E."/>
            <person name="Arick M.A. 2nd"/>
            <person name="Thrash A."/>
            <person name="Conover J.L."/>
            <person name="Sanders W.S."/>
            <person name="Peterson D.G."/>
            <person name="Frelichowski J.E."/>
            <person name="Scheffler J.A."/>
            <person name="Scheffler B.E."/>
            <person name="Wendel J.F."/>
        </authorList>
    </citation>
    <scope>NUCLEOTIDE SEQUENCE [LARGE SCALE GENOMIC DNA]</scope>
    <source>
        <strain evidence="1">27</strain>
        <tissue evidence="1">Leaf</tissue>
    </source>
</reference>
<dbReference type="PANTHER" id="PTHR48200:SF1">
    <property type="entry name" value="AMINOTRANSFERASE-LIKE PLANT MOBILE DOMAIN-CONTAINING PROTEIN"/>
    <property type="match status" value="1"/>
</dbReference>
<accession>A0A7J8QZ10</accession>
<evidence type="ECO:0000313" key="2">
    <source>
        <dbReference type="Proteomes" id="UP000593561"/>
    </source>
</evidence>
<dbReference type="EMBL" id="JABFAC010000002">
    <property type="protein sequence ID" value="MBA0606819.1"/>
    <property type="molecule type" value="Genomic_DNA"/>
</dbReference>
<dbReference type="Proteomes" id="UP000593561">
    <property type="component" value="Unassembled WGS sequence"/>
</dbReference>
<sequence length="128" mass="15390">MDGNSPESIRYAPILVLRQYRSRQFILATQGLAQCEFVYKGDNYKKKVREISNAWNQTHRMKRFFANPMTTLKYDWWWGKRVNDNVPMSSQENTRSIEEHLQVIPFELEIIKQDFEKRSSEVEKKIEQ</sequence>